<comment type="caution">
    <text evidence="5">The sequence shown here is derived from an EMBL/GenBank/DDBJ whole genome shotgun (WGS) entry which is preliminary data.</text>
</comment>
<sequence>MASTIKDVAKMADVSISTVSRVINDSKPVSPEARRRVLKAIEVLDYKPNEVARS</sequence>
<dbReference type="InterPro" id="IPR000843">
    <property type="entry name" value="HTH_LacI"/>
</dbReference>
<protein>
    <submittedName>
        <fullName evidence="5">Transcriptional regulator, LacI family</fullName>
    </submittedName>
</protein>
<evidence type="ECO:0000259" key="4">
    <source>
        <dbReference type="PROSITE" id="PS50932"/>
    </source>
</evidence>
<dbReference type="SUPFAM" id="SSF47413">
    <property type="entry name" value="lambda repressor-like DNA-binding domains"/>
    <property type="match status" value="1"/>
</dbReference>
<keyword evidence="2" id="KW-0238">DNA-binding</keyword>
<dbReference type="EMBL" id="AEEH01000009">
    <property type="protein sequence ID" value="EFM26312.1"/>
    <property type="molecule type" value="Genomic_DNA"/>
</dbReference>
<dbReference type="PROSITE" id="PS00356">
    <property type="entry name" value="HTH_LACI_1"/>
    <property type="match status" value="1"/>
</dbReference>
<accession>E0NIL7</accession>
<dbReference type="Gene3D" id="1.10.260.40">
    <property type="entry name" value="lambda repressor-like DNA-binding domains"/>
    <property type="match status" value="1"/>
</dbReference>
<organism evidence="5 6">
    <name type="scientific">Peptoniphilus duerdenii ATCC BAA-1640</name>
    <dbReference type="NCBI Taxonomy" id="862517"/>
    <lineage>
        <taxon>Bacteria</taxon>
        <taxon>Bacillati</taxon>
        <taxon>Bacillota</taxon>
        <taxon>Tissierellia</taxon>
        <taxon>Tissierellales</taxon>
        <taxon>Peptoniphilaceae</taxon>
        <taxon>Peptoniphilus</taxon>
    </lineage>
</organism>
<dbReference type="OrthoDB" id="9784962at2"/>
<reference evidence="5 6" key="1">
    <citation type="submission" date="2010-07" db="EMBL/GenBank/DDBJ databases">
        <authorList>
            <person name="Muzny D."/>
            <person name="Qin X."/>
            <person name="Deng J."/>
            <person name="Jiang H."/>
            <person name="Liu Y."/>
            <person name="Qu J."/>
            <person name="Song X.-Z."/>
            <person name="Zhang L."/>
            <person name="Thornton R."/>
            <person name="Coyle M."/>
            <person name="Francisco L."/>
            <person name="Jackson L."/>
            <person name="Javaid M."/>
            <person name="Korchina V."/>
            <person name="Kovar C."/>
            <person name="Mata R."/>
            <person name="Mathew T."/>
            <person name="Ngo R."/>
            <person name="Nguyen L."/>
            <person name="Nguyen N."/>
            <person name="Okwuonu G."/>
            <person name="Ongeri F."/>
            <person name="Pham C."/>
            <person name="Simmons D."/>
            <person name="Wilczek-Boney K."/>
            <person name="Hale W."/>
            <person name="Jakkamsetti A."/>
            <person name="Pham P."/>
            <person name="Ruth R."/>
            <person name="San Lucas F."/>
            <person name="Warren J."/>
            <person name="Zhang J."/>
            <person name="Zhao Z."/>
            <person name="Zhou C."/>
            <person name="Zhu D."/>
            <person name="Lee S."/>
            <person name="Bess C."/>
            <person name="Blankenburg K."/>
            <person name="Forbes L."/>
            <person name="Fu Q."/>
            <person name="Gubbala S."/>
            <person name="Hirani K."/>
            <person name="Jayaseelan J.C."/>
            <person name="Lara F."/>
            <person name="Munidasa M."/>
            <person name="Palculict T."/>
            <person name="Patil S."/>
            <person name="Pu L.-L."/>
            <person name="Saada N."/>
            <person name="Tang L."/>
            <person name="Weissenberger G."/>
            <person name="Zhu Y."/>
            <person name="Hemphill L."/>
            <person name="Shang Y."/>
            <person name="Youmans B."/>
            <person name="Ayvaz T."/>
            <person name="Ross M."/>
            <person name="Santibanez J."/>
            <person name="Aqrawi P."/>
            <person name="Gross S."/>
            <person name="Joshi V."/>
            <person name="Fowler G."/>
            <person name="Nazareth L."/>
            <person name="Reid J."/>
            <person name="Worley K."/>
            <person name="Petrosino J."/>
            <person name="Highlander S."/>
            <person name="Gibbs R."/>
        </authorList>
    </citation>
    <scope>NUCLEOTIDE SEQUENCE [LARGE SCALE GENOMIC DNA]</scope>
    <source>
        <strain evidence="5 6">ATCC BAA-1640</strain>
    </source>
</reference>
<proteinExistence type="predicted"/>
<keyword evidence="1" id="KW-0805">Transcription regulation</keyword>
<dbReference type="RefSeq" id="WP_008900842.1">
    <property type="nucleotide sequence ID" value="NZ_GL397071.1"/>
</dbReference>
<dbReference type="PANTHER" id="PTHR30146:SF109">
    <property type="entry name" value="HTH-TYPE TRANSCRIPTIONAL REGULATOR GALS"/>
    <property type="match status" value="1"/>
</dbReference>
<feature type="non-terminal residue" evidence="5">
    <location>
        <position position="54"/>
    </location>
</feature>
<feature type="domain" description="HTH lacI-type" evidence="4">
    <location>
        <begin position="3"/>
        <end position="54"/>
    </location>
</feature>
<evidence type="ECO:0000313" key="6">
    <source>
        <dbReference type="Proteomes" id="UP000003280"/>
    </source>
</evidence>
<keyword evidence="3" id="KW-0804">Transcription</keyword>
<evidence type="ECO:0000256" key="1">
    <source>
        <dbReference type="ARBA" id="ARBA00023015"/>
    </source>
</evidence>
<dbReference type="Pfam" id="PF00356">
    <property type="entry name" value="LacI"/>
    <property type="match status" value="1"/>
</dbReference>
<evidence type="ECO:0000256" key="2">
    <source>
        <dbReference type="ARBA" id="ARBA00023125"/>
    </source>
</evidence>
<dbReference type="HOGENOM" id="CLU_037628_14_9_9"/>
<dbReference type="GO" id="GO:0000976">
    <property type="term" value="F:transcription cis-regulatory region binding"/>
    <property type="evidence" value="ECO:0007669"/>
    <property type="project" value="TreeGrafter"/>
</dbReference>
<dbReference type="STRING" id="862517.HMPREF9225_0006"/>
<dbReference type="InterPro" id="IPR010982">
    <property type="entry name" value="Lambda_DNA-bd_dom_sf"/>
</dbReference>
<dbReference type="CDD" id="cd01392">
    <property type="entry name" value="HTH_LacI"/>
    <property type="match status" value="1"/>
</dbReference>
<evidence type="ECO:0000256" key="3">
    <source>
        <dbReference type="ARBA" id="ARBA00023163"/>
    </source>
</evidence>
<dbReference type="PANTHER" id="PTHR30146">
    <property type="entry name" value="LACI-RELATED TRANSCRIPTIONAL REPRESSOR"/>
    <property type="match status" value="1"/>
</dbReference>
<dbReference type="SMART" id="SM00354">
    <property type="entry name" value="HTH_LACI"/>
    <property type="match status" value="1"/>
</dbReference>
<keyword evidence="6" id="KW-1185">Reference proteome</keyword>
<dbReference type="eggNOG" id="COG1609">
    <property type="taxonomic scope" value="Bacteria"/>
</dbReference>
<evidence type="ECO:0000313" key="5">
    <source>
        <dbReference type="EMBL" id="EFM26312.1"/>
    </source>
</evidence>
<dbReference type="GO" id="GO:0003700">
    <property type="term" value="F:DNA-binding transcription factor activity"/>
    <property type="evidence" value="ECO:0007669"/>
    <property type="project" value="TreeGrafter"/>
</dbReference>
<dbReference type="PROSITE" id="PS50932">
    <property type="entry name" value="HTH_LACI_2"/>
    <property type="match status" value="1"/>
</dbReference>
<gene>
    <name evidence="5" type="primary">ccpA</name>
    <name evidence="5" type="ORF">HMPREF9225_0006</name>
</gene>
<dbReference type="PRINTS" id="PR00036">
    <property type="entry name" value="HTHLACI"/>
</dbReference>
<dbReference type="Proteomes" id="UP000003280">
    <property type="component" value="Unassembled WGS sequence"/>
</dbReference>
<name>E0NIL7_9FIRM</name>
<dbReference type="AlphaFoldDB" id="E0NIL7"/>